<organism evidence="2 3">
    <name type="scientific">Fusarium albosuccineum</name>
    <dbReference type="NCBI Taxonomy" id="1237068"/>
    <lineage>
        <taxon>Eukaryota</taxon>
        <taxon>Fungi</taxon>
        <taxon>Dikarya</taxon>
        <taxon>Ascomycota</taxon>
        <taxon>Pezizomycotina</taxon>
        <taxon>Sordariomycetes</taxon>
        <taxon>Hypocreomycetidae</taxon>
        <taxon>Hypocreales</taxon>
        <taxon>Nectriaceae</taxon>
        <taxon>Fusarium</taxon>
        <taxon>Fusarium decemcellulare species complex</taxon>
    </lineage>
</organism>
<proteinExistence type="predicted"/>
<protein>
    <submittedName>
        <fullName evidence="2">Uncharacterized protein</fullName>
    </submittedName>
</protein>
<dbReference type="EMBL" id="JAADYS010000612">
    <property type="protein sequence ID" value="KAF4468432.1"/>
    <property type="molecule type" value="Genomic_DNA"/>
</dbReference>
<name>A0A8H4LHY4_9HYPO</name>
<dbReference type="Proteomes" id="UP000554235">
    <property type="component" value="Unassembled WGS sequence"/>
</dbReference>
<dbReference type="AlphaFoldDB" id="A0A8H4LHY4"/>
<evidence type="ECO:0000313" key="3">
    <source>
        <dbReference type="Proteomes" id="UP000554235"/>
    </source>
</evidence>
<evidence type="ECO:0000313" key="2">
    <source>
        <dbReference type="EMBL" id="KAF4468432.1"/>
    </source>
</evidence>
<evidence type="ECO:0000256" key="1">
    <source>
        <dbReference type="SAM" id="MobiDB-lite"/>
    </source>
</evidence>
<sequence length="74" mass="8293">MSHRRRKVARLRVVRRHAEDGGFEDQAPPPGRGVAPPEKHIVRFDLAHWAGGTTAVRAKAKAKAKTMMELELKL</sequence>
<feature type="region of interest" description="Disordered" evidence="1">
    <location>
        <begin position="17"/>
        <end position="36"/>
    </location>
</feature>
<accession>A0A8H4LHY4</accession>
<reference evidence="2 3" key="1">
    <citation type="submission" date="2020-01" db="EMBL/GenBank/DDBJ databases">
        <title>Identification and distribution of gene clusters putatively required for synthesis of sphingolipid metabolism inhibitors in phylogenetically diverse species of the filamentous fungus Fusarium.</title>
        <authorList>
            <person name="Kim H.-S."/>
            <person name="Busman M."/>
            <person name="Brown D.W."/>
            <person name="Divon H."/>
            <person name="Uhlig S."/>
            <person name="Proctor R.H."/>
        </authorList>
    </citation>
    <scope>NUCLEOTIDE SEQUENCE [LARGE SCALE GENOMIC DNA]</scope>
    <source>
        <strain evidence="2 3">NRRL 20459</strain>
    </source>
</reference>
<gene>
    <name evidence="2" type="ORF">FALBO_4674</name>
</gene>
<keyword evidence="3" id="KW-1185">Reference proteome</keyword>
<comment type="caution">
    <text evidence="2">The sequence shown here is derived from an EMBL/GenBank/DDBJ whole genome shotgun (WGS) entry which is preliminary data.</text>
</comment>